<feature type="transmembrane region" description="Helical" evidence="6">
    <location>
        <begin position="187"/>
        <end position="208"/>
    </location>
</feature>
<feature type="transmembrane region" description="Helical" evidence="6">
    <location>
        <begin position="268"/>
        <end position="286"/>
    </location>
</feature>
<evidence type="ECO:0000256" key="2">
    <source>
        <dbReference type="ARBA" id="ARBA00007362"/>
    </source>
</evidence>
<comment type="similarity">
    <text evidence="2">Belongs to the EamA transporter family.</text>
</comment>
<dbReference type="PANTHER" id="PTHR32322">
    <property type="entry name" value="INNER MEMBRANE TRANSPORTER"/>
    <property type="match status" value="1"/>
</dbReference>
<accession>A0A1G5IM73</accession>
<protein>
    <submittedName>
        <fullName evidence="8">EamA-like transporter family protein</fullName>
    </submittedName>
</protein>
<proteinExistence type="inferred from homology"/>
<dbReference type="RefSeq" id="WP_091143787.1">
    <property type="nucleotide sequence ID" value="NZ_FMVF01000010.1"/>
</dbReference>
<feature type="transmembrane region" description="Helical" evidence="6">
    <location>
        <begin position="7"/>
        <end position="25"/>
    </location>
</feature>
<keyword evidence="4 6" id="KW-1133">Transmembrane helix</keyword>
<dbReference type="Proteomes" id="UP000199354">
    <property type="component" value="Unassembled WGS sequence"/>
</dbReference>
<feature type="domain" description="EamA" evidence="7">
    <location>
        <begin position="9"/>
        <end position="137"/>
    </location>
</feature>
<dbReference type="AlphaFoldDB" id="A0A1G5IM73"/>
<keyword evidence="5 6" id="KW-0472">Membrane</keyword>
<comment type="subcellular location">
    <subcellularLocation>
        <location evidence="1">Membrane</location>
        <topology evidence="1">Multi-pass membrane protein</topology>
    </subcellularLocation>
</comment>
<evidence type="ECO:0000256" key="4">
    <source>
        <dbReference type="ARBA" id="ARBA00022989"/>
    </source>
</evidence>
<evidence type="ECO:0000259" key="7">
    <source>
        <dbReference type="Pfam" id="PF00892"/>
    </source>
</evidence>
<feature type="transmembrane region" description="Helical" evidence="6">
    <location>
        <begin position="92"/>
        <end position="116"/>
    </location>
</feature>
<evidence type="ECO:0000256" key="6">
    <source>
        <dbReference type="SAM" id="Phobius"/>
    </source>
</evidence>
<evidence type="ECO:0000256" key="3">
    <source>
        <dbReference type="ARBA" id="ARBA00022692"/>
    </source>
</evidence>
<evidence type="ECO:0000313" key="9">
    <source>
        <dbReference type="Proteomes" id="UP000199354"/>
    </source>
</evidence>
<feature type="transmembrane region" description="Helical" evidence="6">
    <location>
        <begin position="67"/>
        <end position="86"/>
    </location>
</feature>
<dbReference type="EMBL" id="FMVF01000010">
    <property type="protein sequence ID" value="SCY76669.1"/>
    <property type="molecule type" value="Genomic_DNA"/>
</dbReference>
<sequence>MATQRLKWLLLIGMALIWGSSFILIKKGLLGLDPYQLGSLRIVCASLFMLIVGFRSLPKIPAGKWKFLAMTAMLGIFIPAYLFAIAETRIGSSIAGVLNALTPLNALILGGVFFGLSFQRLQVMGVTIGFIGSLMLVFTGQDMQTTTHFGHVVLIFIATVCYGLNVNIIKKYLSDMDSLTIATGNSAVLLLPSLAILTANGFFGVVHLPVVQQASLFVLLLGVFGTGVANLLFFRLIHLSSTVFATSVAYLIPIVAFFWGLLDKEFLSPMQFVGACVVLVGVWLSGKK</sequence>
<gene>
    <name evidence="8" type="ORF">SAMN02927903_02302</name>
</gene>
<dbReference type="InterPro" id="IPR037185">
    <property type="entry name" value="EmrE-like"/>
</dbReference>
<keyword evidence="3 6" id="KW-0812">Transmembrane</keyword>
<feature type="transmembrane region" description="Helical" evidence="6">
    <location>
        <begin position="214"/>
        <end position="234"/>
    </location>
</feature>
<feature type="transmembrane region" description="Helical" evidence="6">
    <location>
        <begin position="241"/>
        <end position="262"/>
    </location>
</feature>
<reference evidence="8 9" key="1">
    <citation type="submission" date="2016-10" db="EMBL/GenBank/DDBJ databases">
        <authorList>
            <person name="de Groot N.N."/>
        </authorList>
    </citation>
    <scope>NUCLEOTIDE SEQUENCE [LARGE SCALE GENOMIC DNA]</scope>
    <source>
        <strain evidence="8 9">CGMCC 1.7031</strain>
    </source>
</reference>
<dbReference type="STRING" id="490189.SAMN02927903_02302"/>
<dbReference type="Pfam" id="PF00892">
    <property type="entry name" value="EamA"/>
    <property type="match status" value="2"/>
</dbReference>
<dbReference type="PANTHER" id="PTHR32322:SF2">
    <property type="entry name" value="EAMA DOMAIN-CONTAINING PROTEIN"/>
    <property type="match status" value="1"/>
</dbReference>
<evidence type="ECO:0000313" key="8">
    <source>
        <dbReference type="EMBL" id="SCY76669.1"/>
    </source>
</evidence>
<keyword evidence="9" id="KW-1185">Reference proteome</keyword>
<dbReference type="InterPro" id="IPR000620">
    <property type="entry name" value="EamA_dom"/>
</dbReference>
<dbReference type="GO" id="GO:0016020">
    <property type="term" value="C:membrane"/>
    <property type="evidence" value="ECO:0007669"/>
    <property type="project" value="UniProtKB-SubCell"/>
</dbReference>
<dbReference type="SUPFAM" id="SSF103481">
    <property type="entry name" value="Multidrug resistance efflux transporter EmrE"/>
    <property type="match status" value="2"/>
</dbReference>
<dbReference type="OrthoDB" id="1117213at2"/>
<name>A0A1G5IM73_9FLAO</name>
<organism evidence="8 9">
    <name type="scientific">Flavobacterium caeni</name>
    <dbReference type="NCBI Taxonomy" id="490189"/>
    <lineage>
        <taxon>Bacteria</taxon>
        <taxon>Pseudomonadati</taxon>
        <taxon>Bacteroidota</taxon>
        <taxon>Flavobacteriia</taxon>
        <taxon>Flavobacteriales</taxon>
        <taxon>Flavobacteriaceae</taxon>
        <taxon>Flavobacterium</taxon>
    </lineage>
</organism>
<feature type="transmembrane region" description="Helical" evidence="6">
    <location>
        <begin position="147"/>
        <end position="166"/>
    </location>
</feature>
<evidence type="ECO:0000256" key="5">
    <source>
        <dbReference type="ARBA" id="ARBA00023136"/>
    </source>
</evidence>
<evidence type="ECO:0000256" key="1">
    <source>
        <dbReference type="ARBA" id="ARBA00004141"/>
    </source>
</evidence>
<feature type="transmembrane region" description="Helical" evidence="6">
    <location>
        <begin position="37"/>
        <end position="55"/>
    </location>
</feature>
<dbReference type="InterPro" id="IPR050638">
    <property type="entry name" value="AA-Vitamin_Transporters"/>
</dbReference>
<feature type="transmembrane region" description="Helical" evidence="6">
    <location>
        <begin position="123"/>
        <end position="141"/>
    </location>
</feature>
<feature type="domain" description="EamA" evidence="7">
    <location>
        <begin position="152"/>
        <end position="284"/>
    </location>
</feature>